<protein>
    <submittedName>
        <fullName evidence="4">Uncharacterized protein</fullName>
    </submittedName>
</protein>
<feature type="chain" id="PRO_5013028079" evidence="3">
    <location>
        <begin position="25"/>
        <end position="607"/>
    </location>
</feature>
<organism evidence="4 5">
    <name type="scientific">Piromyces finnis</name>
    <dbReference type="NCBI Taxonomy" id="1754191"/>
    <lineage>
        <taxon>Eukaryota</taxon>
        <taxon>Fungi</taxon>
        <taxon>Fungi incertae sedis</taxon>
        <taxon>Chytridiomycota</taxon>
        <taxon>Chytridiomycota incertae sedis</taxon>
        <taxon>Neocallimastigomycetes</taxon>
        <taxon>Neocallimastigales</taxon>
        <taxon>Neocallimastigaceae</taxon>
        <taxon>Piromyces</taxon>
    </lineage>
</organism>
<keyword evidence="3" id="KW-0732">Signal</keyword>
<proteinExistence type="predicted"/>
<keyword evidence="2" id="KW-0812">Transmembrane</keyword>
<accession>A0A1Y1VA94</accession>
<dbReference type="SUPFAM" id="SSF55486">
    <property type="entry name" value="Metalloproteases ('zincins'), catalytic domain"/>
    <property type="match status" value="1"/>
</dbReference>
<dbReference type="Proteomes" id="UP000193719">
    <property type="component" value="Unassembled WGS sequence"/>
</dbReference>
<evidence type="ECO:0000256" key="3">
    <source>
        <dbReference type="SAM" id="SignalP"/>
    </source>
</evidence>
<comment type="caution">
    <text evidence="4">The sequence shown here is derived from an EMBL/GenBank/DDBJ whole genome shotgun (WGS) entry which is preliminary data.</text>
</comment>
<evidence type="ECO:0000256" key="1">
    <source>
        <dbReference type="SAM" id="MobiDB-lite"/>
    </source>
</evidence>
<keyword evidence="2" id="KW-0472">Membrane</keyword>
<gene>
    <name evidence="4" type="ORF">BCR36DRAFT_583548</name>
</gene>
<evidence type="ECO:0000313" key="4">
    <source>
        <dbReference type="EMBL" id="ORX50423.1"/>
    </source>
</evidence>
<feature type="compositionally biased region" description="Polar residues" evidence="1">
    <location>
        <begin position="129"/>
        <end position="138"/>
    </location>
</feature>
<evidence type="ECO:0000256" key="2">
    <source>
        <dbReference type="SAM" id="Phobius"/>
    </source>
</evidence>
<feature type="region of interest" description="Disordered" evidence="1">
    <location>
        <begin position="129"/>
        <end position="162"/>
    </location>
</feature>
<dbReference type="OrthoDB" id="73465at2759"/>
<dbReference type="EMBL" id="MCFH01000021">
    <property type="protein sequence ID" value="ORX50423.1"/>
    <property type="molecule type" value="Genomic_DNA"/>
</dbReference>
<feature type="transmembrane region" description="Helical" evidence="2">
    <location>
        <begin position="587"/>
        <end position="606"/>
    </location>
</feature>
<keyword evidence="2" id="KW-1133">Transmembrane helix</keyword>
<sequence>MTEIIRKILVIFIVKCLLYNLSKIVNIENSTIPIFTSQVKARSFKNENINYAEIFYADVADDINTRLNQILNNDIQYYQQSSNLKYSLEKKEKELNYHRRNFISSFFHNEKINDKDISNESMNYTQYPSYSSEYNSTDLSDKSSNHNRSTSSSSCKIPNDNDNTDRYKLSKNCKNHHRENNGRPLSEFYHGIDVDEDDLLNLKSDDEMDDVPFNFIVECMDDEEKCIYINDKLENAGHYISNIFNIYQTINVDVHILPFCKSMNSDNCADITALTYSPSFITLNITDQGYYSYPQALVKQFDFNNITIDYSSYDMSLYFNTDYLRKGNYGNYLIVATHEIIHGMGFFHLMTTASAAFKMTFPEDRIIPQPLANNYRTRAGNEKSYKGWIPFTVFDRYVVEMEHPDYYIHQGIQEYLEDVKVHKFTSEENVIHHFENLEILSNNTHAYSKHLVKPFTTREAIGFKAYDGEVITLQTFKEYEPMSSISHIHAPFACDSSIDCFIPKEKLNEVDDNYLMYYTIITRSVNELVERFSSESSHGFVGSKVIKILKTIGWTEREQDEFYYKSVEQDILSKEARSSSISSISLYSFYNNIIIINTMIIVIAFIL</sequence>
<reference evidence="4 5" key="1">
    <citation type="submission" date="2016-08" db="EMBL/GenBank/DDBJ databases">
        <title>Genomes of anaerobic fungi encode conserved fungal cellulosomes for biomass hydrolysis.</title>
        <authorList>
            <consortium name="DOE Joint Genome Institute"/>
            <person name="Haitjema C.H."/>
            <person name="Gilmore S.P."/>
            <person name="Henske J.K."/>
            <person name="Solomon K.V."/>
            <person name="De Groot R."/>
            <person name="Kuo A."/>
            <person name="Mondo S.J."/>
            <person name="Salamov A.A."/>
            <person name="Labutti K."/>
            <person name="Zhao Z."/>
            <person name="Chiniquy J."/>
            <person name="Barry K."/>
            <person name="Brewer H.M."/>
            <person name="Purvine S.O."/>
            <person name="Wright A.T."/>
            <person name="Boxma B."/>
            <person name="Van Alen T."/>
            <person name="Hackstein J.H."/>
            <person name="Baker S.E."/>
            <person name="Grigoriev I.V."/>
            <person name="O'Malley M.A."/>
        </authorList>
    </citation>
    <scope>NUCLEOTIDE SEQUENCE [LARGE SCALE GENOMIC DNA]</scope>
    <source>
        <strain evidence="5">finn</strain>
    </source>
</reference>
<feature type="signal peptide" evidence="3">
    <location>
        <begin position="1"/>
        <end position="24"/>
    </location>
</feature>
<keyword evidence="5" id="KW-1185">Reference proteome</keyword>
<evidence type="ECO:0000313" key="5">
    <source>
        <dbReference type="Proteomes" id="UP000193719"/>
    </source>
</evidence>
<reference evidence="4 5" key="2">
    <citation type="submission" date="2016-08" db="EMBL/GenBank/DDBJ databases">
        <title>Pervasive Adenine N6-methylation of Active Genes in Fungi.</title>
        <authorList>
            <consortium name="DOE Joint Genome Institute"/>
            <person name="Mondo S.J."/>
            <person name="Dannebaum R.O."/>
            <person name="Kuo R.C."/>
            <person name="Labutti K."/>
            <person name="Haridas S."/>
            <person name="Kuo A."/>
            <person name="Salamov A."/>
            <person name="Ahrendt S.R."/>
            <person name="Lipzen A."/>
            <person name="Sullivan W."/>
            <person name="Andreopoulos W.B."/>
            <person name="Clum A."/>
            <person name="Lindquist E."/>
            <person name="Daum C."/>
            <person name="Ramamoorthy G.K."/>
            <person name="Gryganskyi A."/>
            <person name="Culley D."/>
            <person name="Magnuson J.K."/>
            <person name="James T.Y."/>
            <person name="O'Malley M.A."/>
            <person name="Stajich J.E."/>
            <person name="Spatafora J.W."/>
            <person name="Visel A."/>
            <person name="Grigoriev I.V."/>
        </authorList>
    </citation>
    <scope>NUCLEOTIDE SEQUENCE [LARGE SCALE GENOMIC DNA]</scope>
    <source>
        <strain evidence="5">finn</strain>
    </source>
</reference>
<name>A0A1Y1VA94_9FUNG</name>
<dbReference type="AlphaFoldDB" id="A0A1Y1VA94"/>